<keyword evidence="3" id="KW-1185">Reference proteome</keyword>
<dbReference type="EMBL" id="JALJOQ010000172">
    <property type="protein sequence ID" value="KAK9791808.1"/>
    <property type="molecule type" value="Genomic_DNA"/>
</dbReference>
<gene>
    <name evidence="2" type="ORF">WJX73_003362</name>
</gene>
<organism evidence="2 3">
    <name type="scientific">Symbiochloris irregularis</name>
    <dbReference type="NCBI Taxonomy" id="706552"/>
    <lineage>
        <taxon>Eukaryota</taxon>
        <taxon>Viridiplantae</taxon>
        <taxon>Chlorophyta</taxon>
        <taxon>core chlorophytes</taxon>
        <taxon>Trebouxiophyceae</taxon>
        <taxon>Trebouxiales</taxon>
        <taxon>Trebouxiaceae</taxon>
        <taxon>Symbiochloris</taxon>
    </lineage>
</organism>
<feature type="region of interest" description="Disordered" evidence="1">
    <location>
        <begin position="144"/>
        <end position="177"/>
    </location>
</feature>
<name>A0AAW1NMJ2_9CHLO</name>
<comment type="caution">
    <text evidence="2">The sequence shown here is derived from an EMBL/GenBank/DDBJ whole genome shotgun (WGS) entry which is preliminary data.</text>
</comment>
<evidence type="ECO:0000256" key="1">
    <source>
        <dbReference type="SAM" id="MobiDB-lite"/>
    </source>
</evidence>
<dbReference type="AlphaFoldDB" id="A0AAW1NMJ2"/>
<dbReference type="Proteomes" id="UP001465755">
    <property type="component" value="Unassembled WGS sequence"/>
</dbReference>
<evidence type="ECO:0000313" key="2">
    <source>
        <dbReference type="EMBL" id="KAK9791808.1"/>
    </source>
</evidence>
<sequence>MATGRFWNDYKFSEEEECTLRFDGVGFMPNNTEVVVLRQISGGSVRCDIIDIATAKISASTDFGRYTHGRAHLAPSGAFVWVQRKPWQTGFDVQKLPGGLIKCVSATQNAQIFTALQEAIWSGGLWEYPAARCLSPGGRYFVRERRHPRGDGQPEPDPDSEGMAISDMTDPPQPREVMPGHPLPLGEITFAADSPQMVVAYRQDTLFAAVYDLIKLEPCLVVRLDDGMPRFQLPVAFTDELGTMLHDTEPAAVILSEAFASHIPGLLDAASF</sequence>
<proteinExistence type="predicted"/>
<reference evidence="2 3" key="1">
    <citation type="journal article" date="2024" name="Nat. Commun.">
        <title>Phylogenomics reveals the evolutionary origins of lichenization in chlorophyte algae.</title>
        <authorList>
            <person name="Puginier C."/>
            <person name="Libourel C."/>
            <person name="Otte J."/>
            <person name="Skaloud P."/>
            <person name="Haon M."/>
            <person name="Grisel S."/>
            <person name="Petersen M."/>
            <person name="Berrin J.G."/>
            <person name="Delaux P.M."/>
            <person name="Dal Grande F."/>
            <person name="Keller J."/>
        </authorList>
    </citation>
    <scope>NUCLEOTIDE SEQUENCE [LARGE SCALE GENOMIC DNA]</scope>
    <source>
        <strain evidence="2 3">SAG 2036</strain>
    </source>
</reference>
<evidence type="ECO:0000313" key="3">
    <source>
        <dbReference type="Proteomes" id="UP001465755"/>
    </source>
</evidence>
<protein>
    <submittedName>
        <fullName evidence="2">Uncharacterized protein</fullName>
    </submittedName>
</protein>
<accession>A0AAW1NMJ2</accession>